<feature type="transmembrane region" description="Helical" evidence="7">
    <location>
        <begin position="69"/>
        <end position="93"/>
    </location>
</feature>
<feature type="transmembrane region" description="Helical" evidence="7">
    <location>
        <begin position="143"/>
        <end position="168"/>
    </location>
</feature>
<dbReference type="InterPro" id="IPR003834">
    <property type="entry name" value="Cyt_c_assmbl_TM_dom"/>
</dbReference>
<accession>A0A433XGA9</accession>
<feature type="domain" description="Cytochrome C biogenesis protein transmembrane" evidence="8">
    <location>
        <begin position="15"/>
        <end position="230"/>
    </location>
</feature>
<evidence type="ECO:0000256" key="6">
    <source>
        <dbReference type="ARBA" id="ARBA00023136"/>
    </source>
</evidence>
<keyword evidence="10" id="KW-1185">Reference proteome</keyword>
<evidence type="ECO:0000259" key="8">
    <source>
        <dbReference type="Pfam" id="PF02683"/>
    </source>
</evidence>
<evidence type="ECO:0000256" key="2">
    <source>
        <dbReference type="ARBA" id="ARBA00006143"/>
    </source>
</evidence>
<keyword evidence="5 7" id="KW-1133">Transmembrane helix</keyword>
<keyword evidence="3 7" id="KW-0812">Transmembrane</keyword>
<dbReference type="GO" id="GO:0017004">
    <property type="term" value="P:cytochrome complex assembly"/>
    <property type="evidence" value="ECO:0007669"/>
    <property type="project" value="UniProtKB-KW"/>
</dbReference>
<organism evidence="9 10">
    <name type="scientific">Arsenicitalea aurantiaca</name>
    <dbReference type="NCBI Taxonomy" id="1783274"/>
    <lineage>
        <taxon>Bacteria</taxon>
        <taxon>Pseudomonadati</taxon>
        <taxon>Pseudomonadota</taxon>
        <taxon>Alphaproteobacteria</taxon>
        <taxon>Hyphomicrobiales</taxon>
        <taxon>Devosiaceae</taxon>
        <taxon>Arsenicitalea</taxon>
    </lineage>
</organism>
<dbReference type="EMBL" id="RZNJ01000002">
    <property type="protein sequence ID" value="RUT33072.1"/>
    <property type="molecule type" value="Genomic_DNA"/>
</dbReference>
<dbReference type="Proteomes" id="UP000281547">
    <property type="component" value="Unassembled WGS sequence"/>
</dbReference>
<dbReference type="PANTHER" id="PTHR31272">
    <property type="entry name" value="CYTOCHROME C-TYPE BIOGENESIS PROTEIN HI_1454-RELATED"/>
    <property type="match status" value="1"/>
</dbReference>
<dbReference type="AlphaFoldDB" id="A0A433XGA9"/>
<feature type="transmembrane region" description="Helical" evidence="7">
    <location>
        <begin position="12"/>
        <end position="35"/>
    </location>
</feature>
<proteinExistence type="inferred from homology"/>
<dbReference type="GO" id="GO:0016020">
    <property type="term" value="C:membrane"/>
    <property type="evidence" value="ECO:0007669"/>
    <property type="project" value="UniProtKB-SubCell"/>
</dbReference>
<comment type="caution">
    <text evidence="9">The sequence shown here is derived from an EMBL/GenBank/DDBJ whole genome shotgun (WGS) entry which is preliminary data.</text>
</comment>
<feature type="transmembrane region" description="Helical" evidence="7">
    <location>
        <begin position="188"/>
        <end position="209"/>
    </location>
</feature>
<evidence type="ECO:0000313" key="9">
    <source>
        <dbReference type="EMBL" id="RUT33072.1"/>
    </source>
</evidence>
<sequence length="254" mass="27072">MKGPVSEAPVFGFSLPIVFGAGVLSFLSPCVLPLVPPYLTYMSGASFEQLREDGASAGRLWRRSVYTSLFFILGFSVVFVTLGATATAFGQMFRQALPYLMPIAGIMILAMGLHFIGVFRIGLLDRQMRHQGPGVASGPVGGFLLGLAFAVGWTPCIGPVLAAILSVAASRDTAFEGAALLGVYSLGLGVPFLLAGIAIGPFLSFFDGFRKHLRTVERAMGVLLVVTGLLFVTGQFTRISFWFLETFPVLSTFG</sequence>
<reference evidence="9 10" key="1">
    <citation type="journal article" date="2016" name="Int. J. Syst. Evol. Microbiol.">
        <title>Arsenicitalea aurantiaca gen. nov., sp. nov., a new member of the family Hyphomicrobiaceae, isolated from high-arsenic sediment.</title>
        <authorList>
            <person name="Mu Y."/>
            <person name="Zhou L."/>
            <person name="Zeng X.C."/>
            <person name="Liu L."/>
            <person name="Pan Y."/>
            <person name="Chen X."/>
            <person name="Wang J."/>
            <person name="Li S."/>
            <person name="Li W.J."/>
            <person name="Wang Y."/>
        </authorList>
    </citation>
    <scope>NUCLEOTIDE SEQUENCE [LARGE SCALE GENOMIC DNA]</scope>
    <source>
        <strain evidence="9 10">42-50</strain>
    </source>
</reference>
<evidence type="ECO:0000313" key="10">
    <source>
        <dbReference type="Proteomes" id="UP000281547"/>
    </source>
</evidence>
<feature type="transmembrane region" description="Helical" evidence="7">
    <location>
        <begin position="221"/>
        <end position="244"/>
    </location>
</feature>
<comment type="subcellular location">
    <subcellularLocation>
        <location evidence="1">Membrane</location>
        <topology evidence="1">Multi-pass membrane protein</topology>
    </subcellularLocation>
</comment>
<evidence type="ECO:0000256" key="1">
    <source>
        <dbReference type="ARBA" id="ARBA00004141"/>
    </source>
</evidence>
<evidence type="ECO:0000256" key="4">
    <source>
        <dbReference type="ARBA" id="ARBA00022748"/>
    </source>
</evidence>
<comment type="similarity">
    <text evidence="2">Belongs to the DsbD family.</text>
</comment>
<dbReference type="OrthoDB" id="9803065at2"/>
<keyword evidence="6 7" id="KW-0472">Membrane</keyword>
<name>A0A433XGA9_9HYPH</name>
<dbReference type="PANTHER" id="PTHR31272:SF4">
    <property type="entry name" value="CYTOCHROME C-TYPE BIOGENESIS PROTEIN HI_1454-RELATED"/>
    <property type="match status" value="1"/>
</dbReference>
<keyword evidence="4" id="KW-0201">Cytochrome c-type biogenesis</keyword>
<gene>
    <name evidence="9" type="ORF">EMQ25_08080</name>
</gene>
<evidence type="ECO:0000256" key="3">
    <source>
        <dbReference type="ARBA" id="ARBA00022692"/>
    </source>
</evidence>
<protein>
    <submittedName>
        <fullName evidence="9">Cytochrome c biogenesis protein CcdA</fullName>
    </submittedName>
</protein>
<evidence type="ECO:0000256" key="5">
    <source>
        <dbReference type="ARBA" id="ARBA00022989"/>
    </source>
</evidence>
<feature type="transmembrane region" description="Helical" evidence="7">
    <location>
        <begin position="99"/>
        <end position="123"/>
    </location>
</feature>
<evidence type="ECO:0000256" key="7">
    <source>
        <dbReference type="SAM" id="Phobius"/>
    </source>
</evidence>
<dbReference type="InterPro" id="IPR051790">
    <property type="entry name" value="Cytochrome_c-biogenesis_DsbD"/>
</dbReference>
<dbReference type="Pfam" id="PF02683">
    <property type="entry name" value="DsbD_TM"/>
    <property type="match status" value="1"/>
</dbReference>